<organism evidence="3 4">
    <name type="scientific">Setaria viridis</name>
    <name type="common">Green bristlegrass</name>
    <name type="synonym">Setaria italica subsp. viridis</name>
    <dbReference type="NCBI Taxonomy" id="4556"/>
    <lineage>
        <taxon>Eukaryota</taxon>
        <taxon>Viridiplantae</taxon>
        <taxon>Streptophyta</taxon>
        <taxon>Embryophyta</taxon>
        <taxon>Tracheophyta</taxon>
        <taxon>Spermatophyta</taxon>
        <taxon>Magnoliopsida</taxon>
        <taxon>Liliopsida</taxon>
        <taxon>Poales</taxon>
        <taxon>Poaceae</taxon>
        <taxon>PACMAD clade</taxon>
        <taxon>Panicoideae</taxon>
        <taxon>Panicodae</taxon>
        <taxon>Paniceae</taxon>
        <taxon>Cenchrinae</taxon>
        <taxon>Setaria</taxon>
    </lineage>
</organism>
<evidence type="ECO:0000256" key="1">
    <source>
        <dbReference type="SAM" id="MobiDB-lite"/>
    </source>
</evidence>
<reference evidence="3" key="1">
    <citation type="submission" date="2019-03" db="EMBL/GenBank/DDBJ databases">
        <title>WGS assembly of Setaria viridis.</title>
        <authorList>
            <person name="Huang P."/>
            <person name="Jenkins J."/>
            <person name="Grimwood J."/>
            <person name="Barry K."/>
            <person name="Healey A."/>
            <person name="Mamidi S."/>
            <person name="Sreedasyam A."/>
            <person name="Shu S."/>
            <person name="Feldman M."/>
            <person name="Wu J."/>
            <person name="Yu Y."/>
            <person name="Chen C."/>
            <person name="Johnson J."/>
            <person name="Rokhsar D."/>
            <person name="Baxter I."/>
            <person name="Schmutz J."/>
            <person name="Brutnell T."/>
            <person name="Kellogg E."/>
        </authorList>
    </citation>
    <scope>NUCLEOTIDE SEQUENCE [LARGE SCALE GENOMIC DNA]</scope>
</reference>
<evidence type="ECO:0000259" key="2">
    <source>
        <dbReference type="Pfam" id="PF07762"/>
    </source>
</evidence>
<dbReference type="EMBL" id="CM016553">
    <property type="protein sequence ID" value="TKW35884.1"/>
    <property type="molecule type" value="Genomic_DNA"/>
</dbReference>
<name>A0A4U6W2Z9_SETVI</name>
<gene>
    <name evidence="3" type="ORF">SEVIR_2G404700v2</name>
</gene>
<dbReference type="AlphaFoldDB" id="A0A4U6W2Z9"/>
<evidence type="ECO:0000313" key="4">
    <source>
        <dbReference type="Proteomes" id="UP000298652"/>
    </source>
</evidence>
<proteinExistence type="predicted"/>
<dbReference type="Proteomes" id="UP000298652">
    <property type="component" value="Chromosome 2"/>
</dbReference>
<dbReference type="InterPro" id="IPR011676">
    <property type="entry name" value="DUF1618"/>
</dbReference>
<dbReference type="PANTHER" id="PTHR33074:SF62">
    <property type="entry name" value="EXPRESSED PROTEIN"/>
    <property type="match status" value="1"/>
</dbReference>
<dbReference type="OMA" id="PRGLHHY"/>
<evidence type="ECO:0000313" key="3">
    <source>
        <dbReference type="EMBL" id="TKW35884.1"/>
    </source>
</evidence>
<dbReference type="Pfam" id="PF07762">
    <property type="entry name" value="DUF1618"/>
    <property type="match status" value="1"/>
</dbReference>
<sequence length="419" mass="45671">MSSNTAAPAASGHRRRHGSLPDSSTSNNLPIEASIELARPPLLSTLAVYCPGAHSSVQPKILFAAEDLLLLRVSVSSRRTPLLENCDYFVYRAGGGGADPARPSLTLIPHPKPDCFRDGNVGVLPRGGDLYTIATLLVTGADQYELLRVAGGPFLSGFKTRRHDCQYHATSMAIAVGGEAGTMGWVDLWGGILFYDLLRQDRDGPALRHIPLPLPSDIVALKDLKGVKLNCPESRPRVFSLIKDGKACLKLANLQSTSERLPYTDIETGWPAFAVHNWAITVWSNTEISGSYEDLTVRASDIKISNEVRLQLQKSGLLHRKPSRDEERDVVEVALQNLVVSEPNVNLNGEEDVVYVMATTKFMDRKGWVLGIDMRSSTLLGVAEFGAEYVSGFSYRPGTISKYTNPSTTPGNYYVTAAN</sequence>
<feature type="domain" description="DUF1618" evidence="2">
    <location>
        <begin position="185"/>
        <end position="315"/>
    </location>
</feature>
<accession>A0A4U6W2Z9</accession>
<dbReference type="Gramene" id="TKW35884">
    <property type="protein sequence ID" value="TKW35884"/>
    <property type="gene ID" value="SEVIR_2G404700v2"/>
</dbReference>
<keyword evidence="4" id="KW-1185">Reference proteome</keyword>
<dbReference type="PANTHER" id="PTHR33074">
    <property type="entry name" value="EXPRESSED PROTEIN-RELATED"/>
    <property type="match status" value="1"/>
</dbReference>
<protein>
    <recommendedName>
        <fullName evidence="2">DUF1618 domain-containing protein</fullName>
    </recommendedName>
</protein>
<feature type="region of interest" description="Disordered" evidence="1">
    <location>
        <begin position="1"/>
        <end position="27"/>
    </location>
</feature>